<comment type="caution">
    <text evidence="9">Lacks conserved residue(s) required for the propagation of feature annotation.</text>
</comment>
<dbReference type="InterPro" id="IPR002139">
    <property type="entry name" value="Ribo/fructo_kinase"/>
</dbReference>
<evidence type="ECO:0000256" key="4">
    <source>
        <dbReference type="ARBA" id="ARBA00022777"/>
    </source>
</evidence>
<feature type="binding site" evidence="9">
    <location>
        <position position="263"/>
    </location>
    <ligand>
        <name>K(+)</name>
        <dbReference type="ChEBI" id="CHEBI:29103"/>
    </ligand>
</feature>
<comment type="subunit">
    <text evidence="9">Homodimer.</text>
</comment>
<dbReference type="RefSeq" id="WP_118999485.1">
    <property type="nucleotide sequence ID" value="NZ_QWGP01000004.1"/>
</dbReference>
<keyword evidence="1 9" id="KW-0808">Transferase</keyword>
<protein>
    <recommendedName>
        <fullName evidence="9">Ribokinase</fullName>
        <shortName evidence="9">RK</shortName>
        <ecNumber evidence="9">2.7.1.15</ecNumber>
    </recommendedName>
</protein>
<evidence type="ECO:0000313" key="12">
    <source>
        <dbReference type="Proteomes" id="UP000266305"/>
    </source>
</evidence>
<evidence type="ECO:0000256" key="8">
    <source>
        <dbReference type="ARBA" id="ARBA00023277"/>
    </source>
</evidence>
<accession>A0AAX1UNV2</accession>
<dbReference type="Proteomes" id="UP000266305">
    <property type="component" value="Unassembled WGS sequence"/>
</dbReference>
<dbReference type="GO" id="GO:0046872">
    <property type="term" value="F:metal ion binding"/>
    <property type="evidence" value="ECO:0007669"/>
    <property type="project" value="UniProtKB-KW"/>
</dbReference>
<comment type="catalytic activity">
    <reaction evidence="9">
        <text>D-ribose + ATP = D-ribose 5-phosphate + ADP + H(+)</text>
        <dbReference type="Rhea" id="RHEA:13697"/>
        <dbReference type="ChEBI" id="CHEBI:15378"/>
        <dbReference type="ChEBI" id="CHEBI:30616"/>
        <dbReference type="ChEBI" id="CHEBI:47013"/>
        <dbReference type="ChEBI" id="CHEBI:78346"/>
        <dbReference type="ChEBI" id="CHEBI:456216"/>
        <dbReference type="EC" id="2.7.1.15"/>
    </reaction>
</comment>
<comment type="activity regulation">
    <text evidence="9">Activated by a monovalent cation that binds near, but not in, the active site. The most likely occupant of the site in vivo is potassium. Ion binding induces a conformational change that may alter substrate affinity.</text>
</comment>
<dbReference type="AlphaFoldDB" id="A0AAX1UNV2"/>
<comment type="pathway">
    <text evidence="9">Carbohydrate metabolism; D-ribose degradation; D-ribose 5-phosphate from beta-D-ribopyranose: step 2/2.</text>
</comment>
<name>A0AAX1UNV2_CERSP</name>
<dbReference type="CDD" id="cd01174">
    <property type="entry name" value="ribokinase"/>
    <property type="match status" value="1"/>
</dbReference>
<feature type="binding site" evidence="9">
    <location>
        <begin position="200"/>
        <end position="205"/>
    </location>
    <ligand>
        <name>ATP</name>
        <dbReference type="ChEBI" id="CHEBI:30616"/>
    </ligand>
</feature>
<evidence type="ECO:0000256" key="3">
    <source>
        <dbReference type="ARBA" id="ARBA00022741"/>
    </source>
</evidence>
<keyword evidence="6 9" id="KW-0460">Magnesium</keyword>
<dbReference type="PANTHER" id="PTHR10584">
    <property type="entry name" value="SUGAR KINASE"/>
    <property type="match status" value="1"/>
</dbReference>
<evidence type="ECO:0000256" key="6">
    <source>
        <dbReference type="ARBA" id="ARBA00022842"/>
    </source>
</evidence>
<evidence type="ECO:0000256" key="5">
    <source>
        <dbReference type="ARBA" id="ARBA00022840"/>
    </source>
</evidence>
<gene>
    <name evidence="9" type="primary">rbsK</name>
    <name evidence="11" type="ORF">D1114_05295</name>
</gene>
<dbReference type="PRINTS" id="PR00990">
    <property type="entry name" value="RIBOKINASE"/>
</dbReference>
<feature type="binding site" evidence="9">
    <location>
        <position position="266"/>
    </location>
    <ligand>
        <name>K(+)</name>
        <dbReference type="ChEBI" id="CHEBI:29103"/>
    </ligand>
</feature>
<dbReference type="Pfam" id="PF00294">
    <property type="entry name" value="PfkB"/>
    <property type="match status" value="1"/>
</dbReference>
<dbReference type="SUPFAM" id="SSF53613">
    <property type="entry name" value="Ribokinase-like"/>
    <property type="match status" value="1"/>
</dbReference>
<feature type="binding site" evidence="9">
    <location>
        <begin position="9"/>
        <end position="11"/>
    </location>
    <ligand>
        <name>substrate</name>
    </ligand>
</feature>
<dbReference type="EC" id="2.7.1.15" evidence="9"/>
<dbReference type="InterPro" id="IPR011877">
    <property type="entry name" value="Ribokinase"/>
</dbReference>
<keyword evidence="9" id="KW-0963">Cytoplasm</keyword>
<dbReference type="HAMAP" id="MF_01987">
    <property type="entry name" value="Ribokinase"/>
    <property type="match status" value="1"/>
</dbReference>
<dbReference type="GO" id="GO:0004747">
    <property type="term" value="F:ribokinase activity"/>
    <property type="evidence" value="ECO:0007669"/>
    <property type="project" value="UniProtKB-UniRule"/>
</dbReference>
<comment type="cofactor">
    <cofactor evidence="9">
        <name>Mg(2+)</name>
        <dbReference type="ChEBI" id="CHEBI:18420"/>
    </cofactor>
    <text evidence="9">Requires a divalent cation, most likely magnesium in vivo, as an electrophilic catalyst to aid phosphoryl group transfer. It is the chelate of the metal and the nucleotide that is the actual substrate.</text>
</comment>
<feature type="binding site" evidence="9">
    <location>
        <position position="227"/>
    </location>
    <ligand>
        <name>K(+)</name>
        <dbReference type="ChEBI" id="CHEBI:29103"/>
    </ligand>
</feature>
<dbReference type="InterPro" id="IPR029056">
    <property type="entry name" value="Ribokinase-like"/>
</dbReference>
<evidence type="ECO:0000256" key="1">
    <source>
        <dbReference type="ARBA" id="ARBA00022679"/>
    </source>
</evidence>
<comment type="function">
    <text evidence="9">Catalyzes the phosphorylation of ribose at O-5 in a reaction requiring ATP and magnesium. The resulting D-ribose-5-phosphate can then be used either for sythesis of nucleotides, histidine, and tryptophan, or as a component of the pentose phosphate pathway.</text>
</comment>
<keyword evidence="2 9" id="KW-0479">Metal-binding</keyword>
<feature type="binding site" evidence="9">
    <location>
        <position position="268"/>
    </location>
    <ligand>
        <name>K(+)</name>
        <dbReference type="ChEBI" id="CHEBI:29103"/>
    </ligand>
</feature>
<feature type="binding site" evidence="9">
    <location>
        <position position="178"/>
    </location>
    <ligand>
        <name>ATP</name>
        <dbReference type="ChEBI" id="CHEBI:30616"/>
    </ligand>
</feature>
<feature type="binding site" evidence="9">
    <location>
        <position position="135"/>
    </location>
    <ligand>
        <name>substrate</name>
    </ligand>
</feature>
<comment type="similarity">
    <text evidence="9">Belongs to the carbohydrate kinase PfkB family. Ribokinase subfamily.</text>
</comment>
<dbReference type="Gene3D" id="3.40.1190.20">
    <property type="match status" value="1"/>
</dbReference>
<reference evidence="11 12" key="1">
    <citation type="submission" date="2018-08" db="EMBL/GenBank/DDBJ databases">
        <title>Draft genome sequence of Rhodobacter sphaeroides FY.</title>
        <authorList>
            <person name="Rayyan A."/>
            <person name="Meyer T.E."/>
            <person name="Kyndt J.A."/>
        </authorList>
    </citation>
    <scope>NUCLEOTIDE SEQUENCE [LARGE SCALE GENOMIC DNA]</scope>
    <source>
        <strain evidence="11 12">FY</strain>
    </source>
</reference>
<dbReference type="GO" id="GO:0019303">
    <property type="term" value="P:D-ribose catabolic process"/>
    <property type="evidence" value="ECO:0007669"/>
    <property type="project" value="UniProtKB-UniRule"/>
</dbReference>
<dbReference type="InterPro" id="IPR011611">
    <property type="entry name" value="PfkB_dom"/>
</dbReference>
<evidence type="ECO:0000256" key="2">
    <source>
        <dbReference type="ARBA" id="ARBA00022723"/>
    </source>
</evidence>
<keyword evidence="8 9" id="KW-0119">Carbohydrate metabolism</keyword>
<dbReference type="GO" id="GO:0005829">
    <property type="term" value="C:cytosol"/>
    <property type="evidence" value="ECO:0007669"/>
    <property type="project" value="TreeGrafter"/>
</dbReference>
<keyword evidence="5 9" id="KW-0067">ATP-binding</keyword>
<evidence type="ECO:0000313" key="11">
    <source>
        <dbReference type="EMBL" id="RHZ96878.1"/>
    </source>
</evidence>
<dbReference type="EMBL" id="QWGP01000004">
    <property type="protein sequence ID" value="RHZ96878.1"/>
    <property type="molecule type" value="Genomic_DNA"/>
</dbReference>
<comment type="caution">
    <text evidence="11">The sequence shown here is derived from an EMBL/GenBank/DDBJ whole genome shotgun (WGS) entry which is preliminary data.</text>
</comment>
<dbReference type="GO" id="GO:0005524">
    <property type="term" value="F:ATP binding"/>
    <property type="evidence" value="ECO:0007669"/>
    <property type="project" value="UniProtKB-UniRule"/>
</dbReference>
<feature type="active site" description="Proton acceptor" evidence="9">
    <location>
        <position position="233"/>
    </location>
</feature>
<evidence type="ECO:0000259" key="10">
    <source>
        <dbReference type="Pfam" id="PF00294"/>
    </source>
</evidence>
<keyword evidence="4 9" id="KW-0418">Kinase</keyword>
<organism evidence="11 12">
    <name type="scientific">Cereibacter sphaeroides</name>
    <name type="common">Rhodobacter sphaeroides</name>
    <dbReference type="NCBI Taxonomy" id="1063"/>
    <lineage>
        <taxon>Bacteria</taxon>
        <taxon>Pseudomonadati</taxon>
        <taxon>Pseudomonadota</taxon>
        <taxon>Alphaproteobacteria</taxon>
        <taxon>Rhodobacterales</taxon>
        <taxon>Paracoccaceae</taxon>
        <taxon>Cereibacter</taxon>
    </lineage>
</organism>
<dbReference type="PANTHER" id="PTHR10584:SF166">
    <property type="entry name" value="RIBOKINASE"/>
    <property type="match status" value="1"/>
</dbReference>
<evidence type="ECO:0000256" key="9">
    <source>
        <dbReference type="HAMAP-Rule" id="MF_01987"/>
    </source>
</evidence>
<feature type="binding site" evidence="9">
    <location>
        <position position="233"/>
    </location>
    <ligand>
        <name>substrate</name>
    </ligand>
</feature>
<sequence length="284" mass="28671">MLLNLGSINIDHVYRMPHLPAPGETLEAASYSVGLGGKGANQSVAAARAGARILHVGAVGPEGRWARDWMAAAGVDVTHVAVGEVATGHAIINVDEEAENTIVIFPGANRTLDAATVTAALAAAGPGDTLLLQNETSAQVEAARLASQRGLKVIYCAAPFEIGAVRAVLPYVSLLVMNEGEAAALKAALGALPEVAMVVTLGARGAEWLVPGEDRLSVPAFPVTAVDTVGAGDCFTGNLAAALDAGLAPAEAMRRASAAAALQVTRPGAAEAMPTADEVDAFLG</sequence>
<proteinExistence type="inferred from homology"/>
<feature type="binding site" evidence="9">
    <location>
        <begin position="37"/>
        <end position="41"/>
    </location>
    <ligand>
        <name>substrate</name>
    </ligand>
</feature>
<feature type="binding site" evidence="9">
    <location>
        <position position="229"/>
    </location>
    <ligand>
        <name>K(+)</name>
        <dbReference type="ChEBI" id="CHEBI:29103"/>
    </ligand>
</feature>
<feature type="binding site" evidence="9">
    <location>
        <begin position="232"/>
        <end position="233"/>
    </location>
    <ligand>
        <name>ATP</name>
        <dbReference type="ChEBI" id="CHEBI:30616"/>
    </ligand>
</feature>
<keyword evidence="3 9" id="KW-0547">Nucleotide-binding</keyword>
<evidence type="ECO:0000256" key="7">
    <source>
        <dbReference type="ARBA" id="ARBA00022958"/>
    </source>
</evidence>
<keyword evidence="7 9" id="KW-0630">Potassium</keyword>
<feature type="domain" description="Carbohydrate kinase PfkB" evidence="10">
    <location>
        <begin position="5"/>
        <end position="275"/>
    </location>
</feature>
<comment type="subcellular location">
    <subcellularLocation>
        <location evidence="9">Cytoplasm</location>
    </subcellularLocation>
</comment>